<evidence type="ECO:0000256" key="3">
    <source>
        <dbReference type="ARBA" id="ARBA00022837"/>
    </source>
</evidence>
<keyword evidence="7" id="KW-1185">Reference proteome</keyword>
<evidence type="ECO:0000256" key="2">
    <source>
        <dbReference type="ARBA" id="ARBA00022737"/>
    </source>
</evidence>
<accession>A0A927FHI0</accession>
<dbReference type="PANTHER" id="PTHR11878">
    <property type="entry name" value="SODIUM/CALCIUM EXCHANGER"/>
    <property type="match status" value="1"/>
</dbReference>
<organism evidence="6 7">
    <name type="scientific">Limnohabitans radicicola</name>
    <dbReference type="NCBI Taxonomy" id="2771427"/>
    <lineage>
        <taxon>Bacteria</taxon>
        <taxon>Pseudomonadati</taxon>
        <taxon>Pseudomonadota</taxon>
        <taxon>Betaproteobacteria</taxon>
        <taxon>Burkholderiales</taxon>
        <taxon>Comamonadaceae</taxon>
        <taxon>Limnohabitans</taxon>
    </lineage>
</organism>
<gene>
    <name evidence="6" type="ORF">IC609_04040</name>
</gene>
<reference evidence="6" key="1">
    <citation type="submission" date="2020-09" db="EMBL/GenBank/DDBJ databases">
        <title>Genome seq and assembly of Limnohabitants sp.</title>
        <authorList>
            <person name="Chhetri G."/>
        </authorList>
    </citation>
    <scope>NUCLEOTIDE SEQUENCE</scope>
    <source>
        <strain evidence="6">JUR4</strain>
    </source>
</reference>
<dbReference type="InterPro" id="IPR038081">
    <property type="entry name" value="CalX-like_sf"/>
</dbReference>
<evidence type="ECO:0000313" key="7">
    <source>
        <dbReference type="Proteomes" id="UP000647424"/>
    </source>
</evidence>
<keyword evidence="2" id="KW-0677">Repeat</keyword>
<dbReference type="GO" id="GO:0016020">
    <property type="term" value="C:membrane"/>
    <property type="evidence" value="ECO:0007669"/>
    <property type="project" value="InterPro"/>
</dbReference>
<dbReference type="GO" id="GO:0030001">
    <property type="term" value="P:metal ion transport"/>
    <property type="evidence" value="ECO:0007669"/>
    <property type="project" value="TreeGrafter"/>
</dbReference>
<dbReference type="RefSeq" id="WP_225223979.1">
    <property type="nucleotide sequence ID" value="NZ_JACYFT010000001.1"/>
</dbReference>
<keyword evidence="4" id="KW-0813">Transport</keyword>
<proteinExistence type="predicted"/>
<evidence type="ECO:0000313" key="6">
    <source>
        <dbReference type="EMBL" id="MBD8049705.1"/>
    </source>
</evidence>
<dbReference type="InterPro" id="IPR003644">
    <property type="entry name" value="Calx_beta"/>
</dbReference>
<comment type="caution">
    <text evidence="6">The sequence shown here is derived from an EMBL/GenBank/DDBJ whole genome shotgun (WGS) entry which is preliminary data.</text>
</comment>
<dbReference type="AlphaFoldDB" id="A0A927FHI0"/>
<keyword evidence="1" id="KW-0732">Signal</keyword>
<dbReference type="InterPro" id="IPR011049">
    <property type="entry name" value="Serralysin-like_metalloprot_C"/>
</dbReference>
<dbReference type="SUPFAM" id="SSF141072">
    <property type="entry name" value="CalX-like"/>
    <property type="match status" value="3"/>
</dbReference>
<feature type="domain" description="Calx-beta" evidence="5">
    <location>
        <begin position="245"/>
        <end position="353"/>
    </location>
</feature>
<evidence type="ECO:0000256" key="1">
    <source>
        <dbReference type="ARBA" id="ARBA00022729"/>
    </source>
</evidence>
<dbReference type="InterPro" id="IPR051171">
    <property type="entry name" value="CaCA"/>
</dbReference>
<dbReference type="EMBL" id="JACYFT010000001">
    <property type="protein sequence ID" value="MBD8049705.1"/>
    <property type="molecule type" value="Genomic_DNA"/>
</dbReference>
<dbReference type="GO" id="GO:0007154">
    <property type="term" value="P:cell communication"/>
    <property type="evidence" value="ECO:0007669"/>
    <property type="project" value="InterPro"/>
</dbReference>
<keyword evidence="4" id="KW-0406">Ion transport</keyword>
<dbReference type="PANTHER" id="PTHR11878:SF65">
    <property type="entry name" value="NA_CA-EXCHANGE PROTEIN, ISOFORM G"/>
    <property type="match status" value="1"/>
</dbReference>
<dbReference type="Pfam" id="PF03160">
    <property type="entry name" value="Calx-beta"/>
    <property type="match status" value="3"/>
</dbReference>
<evidence type="ECO:0000256" key="4">
    <source>
        <dbReference type="ARBA" id="ARBA00023065"/>
    </source>
</evidence>
<dbReference type="SUPFAM" id="SSF51120">
    <property type="entry name" value="beta-Roll"/>
    <property type="match status" value="1"/>
</dbReference>
<dbReference type="Gene3D" id="2.60.40.2030">
    <property type="match status" value="3"/>
</dbReference>
<feature type="domain" description="Calx-beta" evidence="5">
    <location>
        <begin position="1"/>
        <end position="97"/>
    </location>
</feature>
<dbReference type="Proteomes" id="UP000647424">
    <property type="component" value="Unassembled WGS sequence"/>
</dbReference>
<feature type="domain" description="Calx-beta" evidence="5">
    <location>
        <begin position="119"/>
        <end position="225"/>
    </location>
</feature>
<keyword evidence="3" id="KW-0106">Calcium</keyword>
<sequence length="653" mass="69518">MPSVGFSSNFARVREGDSGRSQVTLTLVLSDASTNPVTVTYTTMLKTYGDATPGLDYVELAPTEVTFAPGELTQQITLEVMGDQLYEADEIFYVDLISASGATLVLTGAEGFRSPWQAVYITNDDQSLMPTVGFSSNFSRVAEGNSGRTQATLTLSLSAASTSPVTVTYSTMLKTYGDATPGVDYLALAPTDVTFAPGELTKQITVEVIGDTLYEADEIFYVDLLSATGASLVLSGAEGFRSSWQAVYITNDDASVLPTVGFNSNFTRVTEGNSGRTQATLTLLLSAASTAPVTVKYTTLLKTYGDATPGVDYVAQAPTEVTFAPGELTKQITVEVLGDSLYEADENFYVDLLSPTGATLVISGAEGFRSPWQAVYITNDDPASSVPNQIKGSAANERWYSTAQNDQIDGGAGSDTVIWGKNAQSYALSLSNGQVIVKDITGQEGTDTLTSIEKLQFADKTVVVESQPHGSYADLPVGLYQFFITAFNAAPGVTYMDQLAAAYRAGMSVKQIVDVFTTKSQFTDVYPTSLSHGQLAQALVNNIVKTSASDVTKQQAVKDITDAMDQANWTVGQVIYQVFGNLASFAYTDATWGNTAKQFANEIAVAKTYTDTLSQSTTDLATLRSVMAPVSHLSDVSTPDLQITLIGQALMQA</sequence>
<protein>
    <recommendedName>
        <fullName evidence="5">Calx-beta domain-containing protein</fullName>
    </recommendedName>
</protein>
<dbReference type="SMART" id="SM00237">
    <property type="entry name" value="Calx_beta"/>
    <property type="match status" value="3"/>
</dbReference>
<name>A0A927FHI0_9BURK</name>
<evidence type="ECO:0000259" key="5">
    <source>
        <dbReference type="SMART" id="SM00237"/>
    </source>
</evidence>